<protein>
    <submittedName>
        <fullName evidence="1">Uncharacterized protein</fullName>
    </submittedName>
</protein>
<keyword evidence="2" id="KW-1185">Reference proteome</keyword>
<gene>
    <name evidence="1" type="ORF">Sjap_002289</name>
</gene>
<sequence length="156" mass="17656">MISRMFHRYLSSSSSLSSNLCYLISNPTFLSFAPQPTVAKPGRIKCRGGDEQLNKKKERDQQRDSAIVSDKVIVFKEENYLANWIKSVMLVFILSADLVHYREGASIRSHVPSIGAPLCSAYSQQLYVFAERLHFGSAVTLLQFLLRLSDSMLVMF</sequence>
<dbReference type="Proteomes" id="UP001417504">
    <property type="component" value="Unassembled WGS sequence"/>
</dbReference>
<evidence type="ECO:0000313" key="1">
    <source>
        <dbReference type="EMBL" id="KAK9154809.1"/>
    </source>
</evidence>
<name>A0AAP0PUE5_9MAGN</name>
<comment type="caution">
    <text evidence="1">The sequence shown here is derived from an EMBL/GenBank/DDBJ whole genome shotgun (WGS) entry which is preliminary data.</text>
</comment>
<reference evidence="1 2" key="1">
    <citation type="submission" date="2024-01" db="EMBL/GenBank/DDBJ databases">
        <title>Genome assemblies of Stephania.</title>
        <authorList>
            <person name="Yang L."/>
        </authorList>
    </citation>
    <scope>NUCLEOTIDE SEQUENCE [LARGE SCALE GENOMIC DNA]</scope>
    <source>
        <strain evidence="1">QJT</strain>
        <tissue evidence="1">Leaf</tissue>
    </source>
</reference>
<proteinExistence type="predicted"/>
<accession>A0AAP0PUE5</accession>
<organism evidence="1 2">
    <name type="scientific">Stephania japonica</name>
    <dbReference type="NCBI Taxonomy" id="461633"/>
    <lineage>
        <taxon>Eukaryota</taxon>
        <taxon>Viridiplantae</taxon>
        <taxon>Streptophyta</taxon>
        <taxon>Embryophyta</taxon>
        <taxon>Tracheophyta</taxon>
        <taxon>Spermatophyta</taxon>
        <taxon>Magnoliopsida</taxon>
        <taxon>Ranunculales</taxon>
        <taxon>Menispermaceae</taxon>
        <taxon>Menispermoideae</taxon>
        <taxon>Cissampelideae</taxon>
        <taxon>Stephania</taxon>
    </lineage>
</organism>
<evidence type="ECO:0000313" key="2">
    <source>
        <dbReference type="Proteomes" id="UP001417504"/>
    </source>
</evidence>
<dbReference type="AlphaFoldDB" id="A0AAP0PUE5"/>
<dbReference type="EMBL" id="JBBNAE010000001">
    <property type="protein sequence ID" value="KAK9154809.1"/>
    <property type="molecule type" value="Genomic_DNA"/>
</dbReference>